<dbReference type="AlphaFoldDB" id="A0A1I7KY33"/>
<dbReference type="GO" id="GO:0003747">
    <property type="term" value="F:translation release factor activity"/>
    <property type="evidence" value="ECO:0007669"/>
    <property type="project" value="InterPro"/>
</dbReference>
<feature type="domain" description="Prokaryotic-type class I peptide chain release factors" evidence="2">
    <location>
        <begin position="119"/>
        <end position="135"/>
    </location>
</feature>
<protein>
    <submittedName>
        <fullName evidence="3">Peptide chain release factor</fullName>
    </submittedName>
</protein>
<accession>A0A1I7KY33</accession>
<evidence type="ECO:0000313" key="4">
    <source>
        <dbReference type="Proteomes" id="UP000199391"/>
    </source>
</evidence>
<dbReference type="EMBL" id="FPBO01000021">
    <property type="protein sequence ID" value="SFV02422.1"/>
    <property type="molecule type" value="Genomic_DNA"/>
</dbReference>
<dbReference type="PANTHER" id="PTHR43804:SF9">
    <property type="entry name" value="PEPTIDE CHAIN RELEASE FACTOR HOMOLOG-RELATED"/>
    <property type="match status" value="1"/>
</dbReference>
<dbReference type="PANTHER" id="PTHR43804">
    <property type="entry name" value="LD18447P"/>
    <property type="match status" value="1"/>
</dbReference>
<dbReference type="PROSITE" id="PS00745">
    <property type="entry name" value="RF_PROK_I"/>
    <property type="match status" value="1"/>
</dbReference>
<dbReference type="SUPFAM" id="SSF75620">
    <property type="entry name" value="Release factor"/>
    <property type="match status" value="1"/>
</dbReference>
<dbReference type="InterPro" id="IPR000352">
    <property type="entry name" value="Pep_chain_release_fac_I"/>
</dbReference>
<evidence type="ECO:0000256" key="1">
    <source>
        <dbReference type="ARBA" id="ARBA00010835"/>
    </source>
</evidence>
<dbReference type="RefSeq" id="WP_093557535.1">
    <property type="nucleotide sequence ID" value="NZ_FPBO01000021.1"/>
</dbReference>
<dbReference type="STRING" id="1035707.SAMN05216552_10216"/>
<dbReference type="Gene3D" id="3.30.160.20">
    <property type="match status" value="1"/>
</dbReference>
<evidence type="ECO:0000259" key="2">
    <source>
        <dbReference type="PROSITE" id="PS00745"/>
    </source>
</evidence>
<organism evidence="3 4">
    <name type="scientific">Pseudoduganella namucuonensis</name>
    <dbReference type="NCBI Taxonomy" id="1035707"/>
    <lineage>
        <taxon>Bacteria</taxon>
        <taxon>Pseudomonadati</taxon>
        <taxon>Pseudomonadota</taxon>
        <taxon>Betaproteobacteria</taxon>
        <taxon>Burkholderiales</taxon>
        <taxon>Oxalobacteraceae</taxon>
        <taxon>Telluria group</taxon>
        <taxon>Pseudoduganella</taxon>
    </lineage>
</organism>
<sequence length="218" mass="23277">MILLQLTANTGPAECCLAVRHALQVLTREGARSGVRVDVLEEEPGPVPGTFSSLLLGLASKEENQMARSLARNWSGTMVWICDSPYRPGHRRKNWFIGGAVHEAPEPLPDSEIRFEAMRASGPGGQHVNKTSSAVRATHIASGLSVKVQAQRSQLANKRLAASLLAGKLAAVEAGRGQAGQAARRALHTRVERGNARRTFVGKSFIEASGPEVLQASS</sequence>
<reference evidence="4" key="1">
    <citation type="submission" date="2016-10" db="EMBL/GenBank/DDBJ databases">
        <authorList>
            <person name="Varghese N."/>
            <person name="Submissions S."/>
        </authorList>
    </citation>
    <scope>NUCLEOTIDE SEQUENCE [LARGE SCALE GENOMIC DNA]</scope>
    <source>
        <strain evidence="4">CGMCC 1.11014</strain>
    </source>
</reference>
<dbReference type="NCBIfam" id="TIGR03072">
    <property type="entry name" value="release_prfH"/>
    <property type="match status" value="1"/>
</dbReference>
<keyword evidence="4" id="KW-1185">Reference proteome</keyword>
<dbReference type="OrthoDB" id="9815709at2"/>
<name>A0A1I7KY33_9BURK</name>
<dbReference type="InterPro" id="IPR017509">
    <property type="entry name" value="PrfH"/>
</dbReference>
<dbReference type="Proteomes" id="UP000199391">
    <property type="component" value="Unassembled WGS sequence"/>
</dbReference>
<proteinExistence type="inferred from homology"/>
<gene>
    <name evidence="3" type="ORF">SAMN05216552_10216</name>
</gene>
<evidence type="ECO:0000313" key="3">
    <source>
        <dbReference type="EMBL" id="SFV02422.1"/>
    </source>
</evidence>
<comment type="similarity">
    <text evidence="1">Belongs to the prokaryotic/mitochondrial release factor family.</text>
</comment>
<dbReference type="InterPro" id="IPR045853">
    <property type="entry name" value="Pep_chain_release_fac_I_sf"/>
</dbReference>
<dbReference type="InterPro" id="IPR050057">
    <property type="entry name" value="Prokaryotic/Mito_RF"/>
</dbReference>
<dbReference type="Pfam" id="PF00472">
    <property type="entry name" value="RF-1"/>
    <property type="match status" value="1"/>
</dbReference>